<gene>
    <name evidence="1" type="ORF">CEXT_320631</name>
</gene>
<protein>
    <recommendedName>
        <fullName evidence="3">Transposase</fullName>
    </recommendedName>
</protein>
<keyword evidence="2" id="KW-1185">Reference proteome</keyword>
<sequence>MIYGVDFCHSPTGGPLITWIVSSRRVSNPQLRSITTNALRLVLQTQRNEQKKVLVIFDANFCHCPTRIVAVQRIQKFIPRVHHNHCFTDRSHYKLEKRTKTETA</sequence>
<evidence type="ECO:0000313" key="1">
    <source>
        <dbReference type="EMBL" id="GIY82117.1"/>
    </source>
</evidence>
<name>A0AAV4WH88_CAEEX</name>
<dbReference type="Proteomes" id="UP001054945">
    <property type="component" value="Unassembled WGS sequence"/>
</dbReference>
<organism evidence="1 2">
    <name type="scientific">Caerostris extrusa</name>
    <name type="common">Bark spider</name>
    <name type="synonym">Caerostris bankana</name>
    <dbReference type="NCBI Taxonomy" id="172846"/>
    <lineage>
        <taxon>Eukaryota</taxon>
        <taxon>Metazoa</taxon>
        <taxon>Ecdysozoa</taxon>
        <taxon>Arthropoda</taxon>
        <taxon>Chelicerata</taxon>
        <taxon>Arachnida</taxon>
        <taxon>Araneae</taxon>
        <taxon>Araneomorphae</taxon>
        <taxon>Entelegynae</taxon>
        <taxon>Araneoidea</taxon>
        <taxon>Araneidae</taxon>
        <taxon>Caerostris</taxon>
    </lineage>
</organism>
<proteinExistence type="predicted"/>
<evidence type="ECO:0008006" key="3">
    <source>
        <dbReference type="Google" id="ProtNLM"/>
    </source>
</evidence>
<evidence type="ECO:0000313" key="2">
    <source>
        <dbReference type="Proteomes" id="UP001054945"/>
    </source>
</evidence>
<dbReference type="AlphaFoldDB" id="A0AAV4WH88"/>
<accession>A0AAV4WH88</accession>
<dbReference type="EMBL" id="BPLR01016209">
    <property type="protein sequence ID" value="GIY82117.1"/>
    <property type="molecule type" value="Genomic_DNA"/>
</dbReference>
<comment type="caution">
    <text evidence="1">The sequence shown here is derived from an EMBL/GenBank/DDBJ whole genome shotgun (WGS) entry which is preliminary data.</text>
</comment>
<reference evidence="1 2" key="1">
    <citation type="submission" date="2021-06" db="EMBL/GenBank/DDBJ databases">
        <title>Caerostris extrusa draft genome.</title>
        <authorList>
            <person name="Kono N."/>
            <person name="Arakawa K."/>
        </authorList>
    </citation>
    <scope>NUCLEOTIDE SEQUENCE [LARGE SCALE GENOMIC DNA]</scope>
</reference>